<dbReference type="InterPro" id="IPR053154">
    <property type="entry name" value="c-di-AMP_regulator"/>
</dbReference>
<sequence>MDKWLRNNNVVKVVALFLAIGLWYVVNGGLNNPPQEYKQAIETYRISEVSLTAKFDQEHYVLVKIPKSVTVELKGTPVALSRNITPSDYEVYVDLSNVGKGTHTVPVQAKGFPKDLTVQIIPQRVDVTLEEKHMIEKEVTPEFVGKIPDGYTKGEAIIKPKKVHITLPESKMKEVAAVQAVIHVEGAKELVKATVPLRAVNSKGVQLDAEINPAVVEVTVPITSPYKVLPMKLEYINEPPPGVSIDDIQLKTDKITVYGPVEVIEKMNYFPGPKIDLSTLREDRYLQLKVPSVPNIIKTDPEFIEVEVRVSRAGERTFENVPIHVNGLGKDLQAVITDPDNGTISLTVKGAIDKLDELREDDIELYVDVSNLPEGEHEVEINMNLPPFITVDTTELKATLKIEGNQTEG</sequence>
<protein>
    <submittedName>
        <fullName evidence="1">YbbR domain-containing protein</fullName>
    </submittedName>
</protein>
<name>A0ABS4GS22_9BACL</name>
<dbReference type="Gene3D" id="2.170.120.30">
    <property type="match status" value="2"/>
</dbReference>
<reference evidence="1 2" key="1">
    <citation type="submission" date="2021-03" db="EMBL/GenBank/DDBJ databases">
        <title>Genomic Encyclopedia of Type Strains, Phase IV (KMG-IV): sequencing the most valuable type-strain genomes for metagenomic binning, comparative biology and taxonomic classification.</title>
        <authorList>
            <person name="Goeker M."/>
        </authorList>
    </citation>
    <scope>NUCLEOTIDE SEQUENCE [LARGE SCALE GENOMIC DNA]</scope>
    <source>
        <strain evidence="1 2">DSM 24738</strain>
    </source>
</reference>
<dbReference type="Gene3D" id="2.170.120.40">
    <property type="entry name" value="YbbR-like domain"/>
    <property type="match status" value="2"/>
</dbReference>
<comment type="caution">
    <text evidence="1">The sequence shown here is derived from an EMBL/GenBank/DDBJ whole genome shotgun (WGS) entry which is preliminary data.</text>
</comment>
<dbReference type="Proteomes" id="UP001519343">
    <property type="component" value="Unassembled WGS sequence"/>
</dbReference>
<proteinExistence type="predicted"/>
<dbReference type="InterPro" id="IPR012505">
    <property type="entry name" value="YbbR"/>
</dbReference>
<dbReference type="PANTHER" id="PTHR37804:SF1">
    <property type="entry name" value="CDAA REGULATORY PROTEIN CDAR"/>
    <property type="match status" value="1"/>
</dbReference>
<evidence type="ECO:0000313" key="2">
    <source>
        <dbReference type="Proteomes" id="UP001519343"/>
    </source>
</evidence>
<dbReference type="RefSeq" id="WP_209811107.1">
    <property type="nucleotide sequence ID" value="NZ_JAGGKT010000009.1"/>
</dbReference>
<accession>A0ABS4GS22</accession>
<keyword evidence="2" id="KW-1185">Reference proteome</keyword>
<dbReference type="EMBL" id="JAGGKT010000009">
    <property type="protein sequence ID" value="MBP1933078.1"/>
    <property type="molecule type" value="Genomic_DNA"/>
</dbReference>
<dbReference type="PANTHER" id="PTHR37804">
    <property type="entry name" value="CDAA REGULATORY PROTEIN CDAR"/>
    <property type="match status" value="1"/>
</dbReference>
<gene>
    <name evidence="1" type="ORF">J2Z37_003089</name>
</gene>
<dbReference type="Pfam" id="PF07949">
    <property type="entry name" value="YbbR"/>
    <property type="match status" value="4"/>
</dbReference>
<evidence type="ECO:0000313" key="1">
    <source>
        <dbReference type="EMBL" id="MBP1933078.1"/>
    </source>
</evidence>
<organism evidence="1 2">
    <name type="scientific">Ammoniphilus resinae</name>
    <dbReference type="NCBI Taxonomy" id="861532"/>
    <lineage>
        <taxon>Bacteria</taxon>
        <taxon>Bacillati</taxon>
        <taxon>Bacillota</taxon>
        <taxon>Bacilli</taxon>
        <taxon>Bacillales</taxon>
        <taxon>Paenibacillaceae</taxon>
        <taxon>Aneurinibacillus group</taxon>
        <taxon>Ammoniphilus</taxon>
    </lineage>
</organism>